<evidence type="ECO:0000313" key="2">
    <source>
        <dbReference type="EMBL" id="UQS83586.1"/>
    </source>
</evidence>
<organism evidence="2 3">
    <name type="scientific">Bombilactobacillus thymidiniphilus</name>
    <dbReference type="NCBI Taxonomy" id="2923363"/>
    <lineage>
        <taxon>Bacteria</taxon>
        <taxon>Bacillati</taxon>
        <taxon>Bacillota</taxon>
        <taxon>Bacilli</taxon>
        <taxon>Lactobacillales</taxon>
        <taxon>Lactobacillaceae</taxon>
        <taxon>Bombilactobacillus</taxon>
    </lineage>
</organism>
<dbReference type="InterPro" id="IPR036631">
    <property type="entry name" value="MGMT_N_sf"/>
</dbReference>
<dbReference type="RefSeq" id="WP_249512812.1">
    <property type="nucleotide sequence ID" value="NZ_CP093365.1"/>
</dbReference>
<keyword evidence="3" id="KW-1185">Reference proteome</keyword>
<proteinExistence type="predicted"/>
<gene>
    <name evidence="2" type="ORF">MOO47_07425</name>
</gene>
<dbReference type="InterPro" id="IPR008332">
    <property type="entry name" value="MethylG_MeTrfase_N"/>
</dbReference>
<accession>A0ABY4PDL2</accession>
<dbReference type="Gene3D" id="3.30.160.70">
    <property type="entry name" value="Methylated DNA-protein cysteine methyltransferase domain"/>
    <property type="match status" value="1"/>
</dbReference>
<evidence type="ECO:0000313" key="3">
    <source>
        <dbReference type="Proteomes" id="UP000831947"/>
    </source>
</evidence>
<dbReference type="EMBL" id="CP093365">
    <property type="protein sequence ID" value="UQS83586.1"/>
    <property type="molecule type" value="Genomic_DNA"/>
</dbReference>
<dbReference type="Pfam" id="PF02870">
    <property type="entry name" value="Methyltransf_1N"/>
    <property type="match status" value="1"/>
</dbReference>
<sequence length="69" mass="7901">MSKFNVKEKTNMLYSAIYQSPLGKIVLLSDEKALLGLWFNNQKNYGAHYDLAAAKKSKSRPIRLAINWL</sequence>
<reference evidence="2 3" key="1">
    <citation type="journal article" date="2022" name="Int. J. Syst. Evol. Microbiol.">
        <title>Apilactobacillus apisilvae sp. nov., Nicolia spurrieriana gen. nov. sp. nov., Bombilactobacillus folatiphilus sp. nov. and Bombilactobacillus thymidiniphilus sp. nov., four new lactic acid bacterial isolates from stingless bees Tetragonula carbonaria and Austroplebeia australis.</title>
        <authorList>
            <person name="Oliphant S.A."/>
            <person name="Watson-Haigh N.S."/>
            <person name="Sumby K.M."/>
            <person name="Gardner J."/>
            <person name="Groom S."/>
            <person name="Jiranek V."/>
        </authorList>
    </citation>
    <scope>NUCLEOTIDE SEQUENCE [LARGE SCALE GENOMIC DNA]</scope>
    <source>
        <strain evidence="2 3">SG4_A1</strain>
    </source>
</reference>
<dbReference type="Proteomes" id="UP000831947">
    <property type="component" value="Chromosome"/>
</dbReference>
<name>A0ABY4PDL2_9LACO</name>
<feature type="domain" description="Methylguanine DNA methyltransferase ribonuclease-like" evidence="1">
    <location>
        <begin position="13"/>
        <end position="43"/>
    </location>
</feature>
<evidence type="ECO:0000259" key="1">
    <source>
        <dbReference type="Pfam" id="PF02870"/>
    </source>
</evidence>
<dbReference type="SUPFAM" id="SSF53155">
    <property type="entry name" value="Methylated DNA-protein cysteine methyltransferase domain"/>
    <property type="match status" value="1"/>
</dbReference>
<protein>
    <recommendedName>
        <fullName evidence="1">Methylguanine DNA methyltransferase ribonuclease-like domain-containing protein</fullName>
    </recommendedName>
</protein>